<evidence type="ECO:0000259" key="9">
    <source>
        <dbReference type="Pfam" id="PF20238"/>
    </source>
</evidence>
<dbReference type="GO" id="GO:0005886">
    <property type="term" value="C:plasma membrane"/>
    <property type="evidence" value="ECO:0007669"/>
    <property type="project" value="UniProtKB-SubCell"/>
</dbReference>
<evidence type="ECO:0000256" key="7">
    <source>
        <dbReference type="ARBA" id="ARBA00023288"/>
    </source>
</evidence>
<organism evidence="10 11">
    <name type="scientific">Echria macrotheca</name>
    <dbReference type="NCBI Taxonomy" id="438768"/>
    <lineage>
        <taxon>Eukaryota</taxon>
        <taxon>Fungi</taxon>
        <taxon>Dikarya</taxon>
        <taxon>Ascomycota</taxon>
        <taxon>Pezizomycotina</taxon>
        <taxon>Sordariomycetes</taxon>
        <taxon>Sordariomycetidae</taxon>
        <taxon>Sordariales</taxon>
        <taxon>Schizotheciaceae</taxon>
        <taxon>Echria</taxon>
    </lineage>
</organism>
<comment type="subcellular location">
    <subcellularLocation>
        <location evidence="1">Cell membrane</location>
        <topology evidence="1">Lipid-anchor</topology>
        <topology evidence="1">GPI-anchor</topology>
    </subcellularLocation>
</comment>
<evidence type="ECO:0000256" key="8">
    <source>
        <dbReference type="SAM" id="SignalP"/>
    </source>
</evidence>
<keyword evidence="5" id="KW-0472">Membrane</keyword>
<evidence type="ECO:0000256" key="6">
    <source>
        <dbReference type="ARBA" id="ARBA00023180"/>
    </source>
</evidence>
<name>A0AAJ0B4X9_9PEZI</name>
<dbReference type="InterPro" id="IPR046530">
    <property type="entry name" value="BIM1-like_dom"/>
</dbReference>
<evidence type="ECO:0000256" key="2">
    <source>
        <dbReference type="ARBA" id="ARBA00022475"/>
    </source>
</evidence>
<protein>
    <recommendedName>
        <fullName evidence="9">Copper acquisition factor BIM1-like domain-containing protein</fullName>
    </recommendedName>
</protein>
<feature type="signal peptide" evidence="8">
    <location>
        <begin position="1"/>
        <end position="17"/>
    </location>
</feature>
<dbReference type="PANTHER" id="PTHR34992">
    <property type="entry name" value="HYPHAL ANASTAMOSIS-7 PROTEIN"/>
    <property type="match status" value="1"/>
</dbReference>
<comment type="caution">
    <text evidence="10">The sequence shown here is derived from an EMBL/GenBank/DDBJ whole genome shotgun (WGS) entry which is preliminary data.</text>
</comment>
<keyword evidence="7" id="KW-0449">Lipoprotein</keyword>
<feature type="chain" id="PRO_5042596353" description="Copper acquisition factor BIM1-like domain-containing protein" evidence="8">
    <location>
        <begin position="18"/>
        <end position="157"/>
    </location>
</feature>
<dbReference type="Pfam" id="PF20238">
    <property type="entry name" value="BIM1-like_dom"/>
    <property type="match status" value="1"/>
</dbReference>
<dbReference type="CDD" id="cd21176">
    <property type="entry name" value="LPMO_auxiliary-like"/>
    <property type="match status" value="1"/>
</dbReference>
<keyword evidence="2" id="KW-1003">Cell membrane</keyword>
<dbReference type="PANTHER" id="PTHR34992:SF1">
    <property type="entry name" value="COPPER ACQUISITION FACTOR BIM1-LIKE DOMAIN-CONTAINING PROTEIN"/>
    <property type="match status" value="1"/>
</dbReference>
<proteinExistence type="predicted"/>
<keyword evidence="6" id="KW-0325">Glycoprotein</keyword>
<reference evidence="10" key="1">
    <citation type="submission" date="2023-06" db="EMBL/GenBank/DDBJ databases">
        <title>Genome-scale phylogeny and comparative genomics of the fungal order Sordariales.</title>
        <authorList>
            <consortium name="Lawrence Berkeley National Laboratory"/>
            <person name="Hensen N."/>
            <person name="Bonometti L."/>
            <person name="Westerberg I."/>
            <person name="Brannstrom I.O."/>
            <person name="Guillou S."/>
            <person name="Cros-Aarteil S."/>
            <person name="Calhoun S."/>
            <person name="Haridas S."/>
            <person name="Kuo A."/>
            <person name="Mondo S."/>
            <person name="Pangilinan J."/>
            <person name="Riley R."/>
            <person name="Labutti K."/>
            <person name="Andreopoulos B."/>
            <person name="Lipzen A."/>
            <person name="Chen C."/>
            <person name="Yanf M."/>
            <person name="Daum C."/>
            <person name="Ng V."/>
            <person name="Clum A."/>
            <person name="Steindorff A."/>
            <person name="Ohm R."/>
            <person name="Martin F."/>
            <person name="Silar P."/>
            <person name="Natvig D."/>
            <person name="Lalanne C."/>
            <person name="Gautier V."/>
            <person name="Ament-Velasquez S.L."/>
            <person name="Kruys A."/>
            <person name="Hutchinson M.I."/>
            <person name="Powell A.J."/>
            <person name="Barry K."/>
            <person name="Miller A.N."/>
            <person name="Grigoriev I.V."/>
            <person name="Debuchy R."/>
            <person name="Gladieux P."/>
            <person name="Thoren M.H."/>
            <person name="Johannesson H."/>
        </authorList>
    </citation>
    <scope>NUCLEOTIDE SEQUENCE</scope>
    <source>
        <strain evidence="10">PSN4</strain>
    </source>
</reference>
<evidence type="ECO:0000256" key="4">
    <source>
        <dbReference type="ARBA" id="ARBA00022729"/>
    </source>
</evidence>
<keyword evidence="4 8" id="KW-0732">Signal</keyword>
<accession>A0AAJ0B4X9</accession>
<dbReference type="GO" id="GO:0098552">
    <property type="term" value="C:side of membrane"/>
    <property type="evidence" value="ECO:0007669"/>
    <property type="project" value="UniProtKB-KW"/>
</dbReference>
<sequence length="157" mass="16519">IRAVYTVLCLALPAASAHFVLNYPTSIGFDDEKMAEGPCGSFDATDRSKGVTKWSVGGSNIAVLSTHGRVTWEFNVALASDPTKFLPLVQEFGQSGAGYICFKGVPGFASWVGQPVVLQVVQHGHDGLLYQCAAIEFVPGGPDPAQDSCTNSNGVVI</sequence>
<evidence type="ECO:0000313" key="10">
    <source>
        <dbReference type="EMBL" id="KAK1749466.1"/>
    </source>
</evidence>
<keyword evidence="3" id="KW-0336">GPI-anchor</keyword>
<gene>
    <name evidence="10" type="ORF">QBC47DRAFT_274093</name>
</gene>
<feature type="domain" description="Copper acquisition factor BIM1-like" evidence="9">
    <location>
        <begin position="16"/>
        <end position="153"/>
    </location>
</feature>
<evidence type="ECO:0000313" key="11">
    <source>
        <dbReference type="Proteomes" id="UP001239445"/>
    </source>
</evidence>
<dbReference type="AlphaFoldDB" id="A0AAJ0B4X9"/>
<evidence type="ECO:0000256" key="3">
    <source>
        <dbReference type="ARBA" id="ARBA00022622"/>
    </source>
</evidence>
<feature type="non-terminal residue" evidence="10">
    <location>
        <position position="1"/>
    </location>
</feature>
<dbReference type="InterPro" id="IPR046936">
    <property type="entry name" value="BIM1-like"/>
</dbReference>
<keyword evidence="11" id="KW-1185">Reference proteome</keyword>
<dbReference type="EMBL" id="MU839858">
    <property type="protein sequence ID" value="KAK1749466.1"/>
    <property type="molecule type" value="Genomic_DNA"/>
</dbReference>
<dbReference type="Proteomes" id="UP001239445">
    <property type="component" value="Unassembled WGS sequence"/>
</dbReference>
<evidence type="ECO:0000256" key="5">
    <source>
        <dbReference type="ARBA" id="ARBA00023136"/>
    </source>
</evidence>
<evidence type="ECO:0000256" key="1">
    <source>
        <dbReference type="ARBA" id="ARBA00004609"/>
    </source>
</evidence>
<feature type="non-terminal residue" evidence="10">
    <location>
        <position position="157"/>
    </location>
</feature>